<dbReference type="WBParaSite" id="ALUE_0000751101-mRNA-1">
    <property type="protein sequence ID" value="ALUE_0000751101-mRNA-1"/>
    <property type="gene ID" value="ALUE_0000751101"/>
</dbReference>
<evidence type="ECO:0000313" key="1">
    <source>
        <dbReference type="Proteomes" id="UP000036681"/>
    </source>
</evidence>
<name>A0A0M3HWI8_ASCLU</name>
<protein>
    <submittedName>
        <fullName evidence="2">Secreted protein</fullName>
    </submittedName>
</protein>
<dbReference type="Proteomes" id="UP000036681">
    <property type="component" value="Unplaced"/>
</dbReference>
<accession>A0A0M3HWI8</accession>
<reference evidence="2" key="1">
    <citation type="submission" date="2017-02" db="UniProtKB">
        <authorList>
            <consortium name="WormBaseParasite"/>
        </authorList>
    </citation>
    <scope>IDENTIFICATION</scope>
</reference>
<sequence>MAPSCQSASAKRIMASCIVAHVWSVRAWSAVLSCSLKSATTEARDVYWQFACIHTSSGHKTESFAANCTSCRKSIVQHLLLFVSRWLVRERIARVHSVPASLQCWFHSNRSQMDRRDVVMKGAADCETSK</sequence>
<keyword evidence="1" id="KW-1185">Reference proteome</keyword>
<proteinExistence type="predicted"/>
<evidence type="ECO:0000313" key="2">
    <source>
        <dbReference type="WBParaSite" id="ALUE_0000751101-mRNA-1"/>
    </source>
</evidence>
<organism evidence="1 2">
    <name type="scientific">Ascaris lumbricoides</name>
    <name type="common">Giant roundworm</name>
    <dbReference type="NCBI Taxonomy" id="6252"/>
    <lineage>
        <taxon>Eukaryota</taxon>
        <taxon>Metazoa</taxon>
        <taxon>Ecdysozoa</taxon>
        <taxon>Nematoda</taxon>
        <taxon>Chromadorea</taxon>
        <taxon>Rhabditida</taxon>
        <taxon>Spirurina</taxon>
        <taxon>Ascaridomorpha</taxon>
        <taxon>Ascaridoidea</taxon>
        <taxon>Ascarididae</taxon>
        <taxon>Ascaris</taxon>
    </lineage>
</organism>
<dbReference type="AlphaFoldDB" id="A0A0M3HWI8"/>